<feature type="region of interest" description="Disordered" evidence="1">
    <location>
        <begin position="1"/>
        <end position="86"/>
    </location>
</feature>
<feature type="compositionally biased region" description="Acidic residues" evidence="1">
    <location>
        <begin position="18"/>
        <end position="28"/>
    </location>
</feature>
<dbReference type="PROSITE" id="PS50090">
    <property type="entry name" value="MYB_LIKE"/>
    <property type="match status" value="1"/>
</dbReference>
<dbReference type="AlphaFoldDB" id="A0A3S5B1V0"/>
<evidence type="ECO:0000313" key="3">
    <source>
        <dbReference type="EMBL" id="VEL34193.1"/>
    </source>
</evidence>
<feature type="compositionally biased region" description="Basic and acidic residues" evidence="1">
    <location>
        <begin position="75"/>
        <end position="86"/>
    </location>
</feature>
<comment type="caution">
    <text evidence="3">The sequence shown here is derived from an EMBL/GenBank/DDBJ whole genome shotgun (WGS) entry which is preliminary data.</text>
</comment>
<dbReference type="Proteomes" id="UP000784294">
    <property type="component" value="Unassembled WGS sequence"/>
</dbReference>
<dbReference type="Pfam" id="PF13837">
    <property type="entry name" value="Myb_DNA-bind_4"/>
    <property type="match status" value="1"/>
</dbReference>
<proteinExistence type="predicted"/>
<accession>A0A3S5B1V0</accession>
<evidence type="ECO:0000256" key="1">
    <source>
        <dbReference type="SAM" id="MobiDB-lite"/>
    </source>
</evidence>
<reference evidence="3" key="1">
    <citation type="submission" date="2018-11" db="EMBL/GenBank/DDBJ databases">
        <authorList>
            <consortium name="Pathogen Informatics"/>
        </authorList>
    </citation>
    <scope>NUCLEOTIDE SEQUENCE</scope>
</reference>
<protein>
    <recommendedName>
        <fullName evidence="2">Myb-like domain-containing protein</fullName>
    </recommendedName>
</protein>
<evidence type="ECO:0000313" key="4">
    <source>
        <dbReference type="Proteomes" id="UP000784294"/>
    </source>
</evidence>
<dbReference type="InterPro" id="IPR001005">
    <property type="entry name" value="SANT/Myb"/>
</dbReference>
<dbReference type="OrthoDB" id="676304at2759"/>
<dbReference type="InterPro" id="IPR044822">
    <property type="entry name" value="Myb_DNA-bind_4"/>
</dbReference>
<feature type="region of interest" description="Disordered" evidence="1">
    <location>
        <begin position="351"/>
        <end position="370"/>
    </location>
</feature>
<sequence>MEECPSKSPEKSSPSFPEDAEDDDEDNGEIIGYQMRSPDRNLADPNDINDGPNDVTMVADDDDEPNRPSSCAVDSPRHPADPSDKKVHWTNANIQTLLDYVEKHLEEFNVHKKHKQVWQAIGSEMEHLGFTTEHCYNKWKNLRRDVRLLVNNPQKAVRNADILRRVARLILIIYPNVDATTMQVCSDRTGIRSTPCTPGGLGSSTVKSLPTMAHPPDSPAFHRLANCTTPRSSTPSHYSNTPHTLDHKPYTNGLHSSNDNPVPGTVLFTNLGPNNPPSVNKFINISPNENTNNSARVAPAVLTSANQSSSPEVDTVSQTQPNLPFLFSPAAAALLVQSQFFTDLIRQQQRVNETESAQSTNGHPSHTPDLIPISTILQAGVQSVNGSGLHGGGSLPAVSLAATLLNGLVGSNAPSLSSNEDVSVGTSVGSSATNGLMVNVNALNGLVTSNGSGELNLPSSTSSRMSIDPTCPLSVHTSSMTTISAAAAAASILERIPPGSELACVVERLRDEEAVHVRLTDMVAHIADELRAAGQRRQAALEQLLTLVKAGSVVVSSNSGGTRLNNGTGANLNSLFHGQTATADTGGMA</sequence>
<evidence type="ECO:0000259" key="2">
    <source>
        <dbReference type="PROSITE" id="PS50090"/>
    </source>
</evidence>
<dbReference type="EMBL" id="CAAALY010247178">
    <property type="protein sequence ID" value="VEL34193.1"/>
    <property type="molecule type" value="Genomic_DNA"/>
</dbReference>
<dbReference type="Gene3D" id="1.10.10.60">
    <property type="entry name" value="Homeodomain-like"/>
    <property type="match status" value="1"/>
</dbReference>
<name>A0A3S5B1V0_9PLAT</name>
<feature type="compositionally biased region" description="Basic and acidic residues" evidence="1">
    <location>
        <begin position="1"/>
        <end position="10"/>
    </location>
</feature>
<feature type="region of interest" description="Disordered" evidence="1">
    <location>
        <begin position="229"/>
        <end position="259"/>
    </location>
</feature>
<keyword evidence="4" id="KW-1185">Reference proteome</keyword>
<feature type="compositionally biased region" description="Polar residues" evidence="1">
    <location>
        <begin position="351"/>
        <end position="364"/>
    </location>
</feature>
<gene>
    <name evidence="3" type="ORF">PXEA_LOCUS27633</name>
</gene>
<feature type="compositionally biased region" description="Polar residues" evidence="1">
    <location>
        <begin position="229"/>
        <end position="243"/>
    </location>
</feature>
<feature type="domain" description="Myb-like" evidence="2">
    <location>
        <begin position="81"/>
        <end position="143"/>
    </location>
</feature>
<organism evidence="3 4">
    <name type="scientific">Protopolystoma xenopodis</name>
    <dbReference type="NCBI Taxonomy" id="117903"/>
    <lineage>
        <taxon>Eukaryota</taxon>
        <taxon>Metazoa</taxon>
        <taxon>Spiralia</taxon>
        <taxon>Lophotrochozoa</taxon>
        <taxon>Platyhelminthes</taxon>
        <taxon>Monogenea</taxon>
        <taxon>Polyopisthocotylea</taxon>
        <taxon>Polystomatidea</taxon>
        <taxon>Polystomatidae</taxon>
        <taxon>Protopolystoma</taxon>
    </lineage>
</organism>